<evidence type="ECO:0000256" key="3">
    <source>
        <dbReference type="ARBA" id="ARBA00023169"/>
    </source>
</evidence>
<evidence type="ECO:0000259" key="4">
    <source>
        <dbReference type="Pfam" id="PF11380"/>
    </source>
</evidence>
<dbReference type="InterPro" id="IPR021520">
    <property type="entry name" value="Stealth_CR2"/>
</dbReference>
<sequence length="329" mass="39631">MVNNIDFVVTWVNGNDPVWREEKKKYEVLDGRPTLNDETRYRDMDLFQYWFRAVEKHAPWVNNIYFITYGHLPEWLDANHPKLKIVKHEDYIPKEYLPTFSSNVIELNLFRIKELSEQFVLFSDDVFINTFLKEEDLFKNNLPRLLSIYRPLIPTKEFDYINFNHLLIMNRYFHDKKTLSQHKGKFFNVGYGKFNLYNLFSIFYSGIIGYHDAHVAMPHLKSTFAEIWNKEGVLLDRVCKNKFRSTKDVNHWLMSYWNIETNSFMPQTLRVGEYVPLAYSGKIESIIHKQKNKFLCINDDEHTENFINEVNFVRKIFEKKFPEKSKFEK</sequence>
<feature type="domain" description="Stealth protein CR2 conserved region 2" evidence="4">
    <location>
        <begin position="40"/>
        <end position="141"/>
    </location>
</feature>
<dbReference type="InterPro" id="IPR031358">
    <property type="entry name" value="Stealth_CR1"/>
</dbReference>
<evidence type="ECO:0000256" key="1">
    <source>
        <dbReference type="ARBA" id="ARBA00007583"/>
    </source>
</evidence>
<proteinExistence type="inferred from homology"/>
<dbReference type="PANTHER" id="PTHR24045:SF0">
    <property type="entry name" value="N-ACETYLGLUCOSAMINE-1-PHOSPHOTRANSFERASE SUBUNITS ALPHA_BETA"/>
    <property type="match status" value="1"/>
</dbReference>
<dbReference type="Pfam" id="PF11380">
    <property type="entry name" value="Stealth_CR2"/>
    <property type="match status" value="1"/>
</dbReference>
<name>I6X8J0_STREE</name>
<keyword evidence="2" id="KW-0808">Transferase</keyword>
<protein>
    <submittedName>
        <fullName evidence="7">WcwK</fullName>
    </submittedName>
</protein>
<organism evidence="7">
    <name type="scientific">Streptococcus pneumoniae</name>
    <dbReference type="NCBI Taxonomy" id="1313"/>
    <lineage>
        <taxon>Bacteria</taxon>
        <taxon>Bacillati</taxon>
        <taxon>Bacillota</taxon>
        <taxon>Bacilli</taxon>
        <taxon>Lactobacillales</taxon>
        <taxon>Streptococcaceae</taxon>
        <taxon>Streptococcus</taxon>
    </lineage>
</organism>
<dbReference type="InterPro" id="IPR047141">
    <property type="entry name" value="Stealth"/>
</dbReference>
<dbReference type="SMR" id="I6X8J0"/>
<dbReference type="GO" id="GO:0000271">
    <property type="term" value="P:polysaccharide biosynthetic process"/>
    <property type="evidence" value="ECO:0007669"/>
    <property type="project" value="UniProtKB-KW"/>
</dbReference>
<reference evidence="7" key="1">
    <citation type="journal article" date="2012" name="J. Biol. Chem.">
        <title>Biochemical, Genetic, and Serological Characterization of Two Capsule Subtypes among Streptococcus pneumoniae Serotype 20 Strains: DISCOVERY OF A NEW PNEUMOCOCCAL SEROTYPE.</title>
        <authorList>
            <person name="Calix J.J."/>
            <person name="Porambo R.J."/>
            <person name="Brady A.M."/>
            <person name="Larson T.R."/>
            <person name="Yother J."/>
            <person name="Abeygunwardana C."/>
            <person name="Nahm M.H."/>
        </authorList>
    </citation>
    <scope>NUCLEOTIDE SEQUENCE</scope>
    <source>
        <strain evidence="6">5931-06</strain>
        <strain evidence="7">6320</strain>
    </source>
</reference>
<dbReference type="EMBL" id="JQ653094">
    <property type="protein sequence ID" value="AFN40483.1"/>
    <property type="molecule type" value="Genomic_DNA"/>
</dbReference>
<dbReference type="AlphaFoldDB" id="I6X8J0"/>
<feature type="domain" description="Stealth protein CR1 conserved region 1" evidence="5">
    <location>
        <begin position="5"/>
        <end position="27"/>
    </location>
</feature>
<dbReference type="Pfam" id="PF17101">
    <property type="entry name" value="Stealth_CR1"/>
    <property type="match status" value="1"/>
</dbReference>
<comment type="similarity">
    <text evidence="1">Belongs to the stealth family.</text>
</comment>
<evidence type="ECO:0000313" key="6">
    <source>
        <dbReference type="EMBL" id="AFN40467.1"/>
    </source>
</evidence>
<dbReference type="GO" id="GO:0016772">
    <property type="term" value="F:transferase activity, transferring phosphorus-containing groups"/>
    <property type="evidence" value="ECO:0007669"/>
    <property type="project" value="InterPro"/>
</dbReference>
<evidence type="ECO:0000259" key="5">
    <source>
        <dbReference type="Pfam" id="PF17101"/>
    </source>
</evidence>
<evidence type="ECO:0000313" key="7">
    <source>
        <dbReference type="EMBL" id="AFN40483.1"/>
    </source>
</evidence>
<dbReference type="EMBL" id="JQ653093">
    <property type="protein sequence ID" value="AFN40467.1"/>
    <property type="molecule type" value="Genomic_DNA"/>
</dbReference>
<keyword evidence="3" id="KW-0270">Exopolysaccharide synthesis</keyword>
<evidence type="ECO:0000256" key="2">
    <source>
        <dbReference type="ARBA" id="ARBA00022679"/>
    </source>
</evidence>
<accession>I6X8J0</accession>
<dbReference type="PANTHER" id="PTHR24045">
    <property type="match status" value="1"/>
</dbReference>
<dbReference type="RefSeq" id="WP_000247840.1">
    <property type="nucleotide sequence ID" value="NZ_CGZR01000002.1"/>
</dbReference>